<dbReference type="AlphaFoldDB" id="A0A2P5P568"/>
<organism evidence="2 3">
    <name type="scientific">Dehalogenimonas etheniformans</name>
    <dbReference type="NCBI Taxonomy" id="1536648"/>
    <lineage>
        <taxon>Bacteria</taxon>
        <taxon>Bacillati</taxon>
        <taxon>Chloroflexota</taxon>
        <taxon>Dehalococcoidia</taxon>
        <taxon>Dehalococcoidales</taxon>
        <taxon>Dehalococcoidaceae</taxon>
        <taxon>Dehalogenimonas</taxon>
    </lineage>
</organism>
<gene>
    <name evidence="2" type="ORF">JP09_008875</name>
</gene>
<proteinExistence type="predicted"/>
<accession>A0A2P5P568</accession>
<dbReference type="RefSeq" id="WP_102331627.1">
    <property type="nucleotide sequence ID" value="NZ_CP058566.2"/>
</dbReference>
<reference evidence="2 3" key="1">
    <citation type="journal article" date="2017" name="ISME J.">
        <title>Grape pomace compost harbors organohalide-respiring Dehalogenimonas species with novel reductive dehalogenase genes.</title>
        <authorList>
            <person name="Yang Y."/>
            <person name="Higgins S.A."/>
            <person name="Yan J."/>
            <person name="Simsir B."/>
            <person name="Chourey K."/>
            <person name="Iyer R."/>
            <person name="Hettich R.L."/>
            <person name="Baldwin B."/>
            <person name="Ogles D.M."/>
            <person name="Loffler F.E."/>
        </authorList>
    </citation>
    <scope>NUCLEOTIDE SEQUENCE [LARGE SCALE GENOMIC DNA]</scope>
    <source>
        <strain evidence="2 3">GP</strain>
    </source>
</reference>
<dbReference type="EMBL" id="JQAN02000012">
    <property type="protein sequence ID" value="PPD57435.1"/>
    <property type="molecule type" value="Genomic_DNA"/>
</dbReference>
<dbReference type="InterPro" id="IPR027392">
    <property type="entry name" value="TF_Znf"/>
</dbReference>
<dbReference type="Proteomes" id="UP000235653">
    <property type="component" value="Unassembled WGS sequence"/>
</dbReference>
<sequence length="144" mass="15520">MNCPKDSSPMIVVEHDQIALDYCPTCHGVWFDRGELELVTERACGPKAEICVADILTRPDASTPEASRRCPICNRKMLKKNVGTSPAVIIDACDRGDGLWFDGGELHQVLSKAEPAEGSAVDTGMLSFLKDTLKADISNKGGAE</sequence>
<name>A0A2P5P568_9CHLR</name>
<dbReference type="OrthoDB" id="9814037at2"/>
<feature type="domain" description="Transcription factor zinc-finger" evidence="1">
    <location>
        <begin position="69"/>
        <end position="111"/>
    </location>
</feature>
<evidence type="ECO:0000313" key="3">
    <source>
        <dbReference type="Proteomes" id="UP000235653"/>
    </source>
</evidence>
<comment type="caution">
    <text evidence="2">The sequence shown here is derived from an EMBL/GenBank/DDBJ whole genome shotgun (WGS) entry which is preliminary data.</text>
</comment>
<keyword evidence="3" id="KW-1185">Reference proteome</keyword>
<evidence type="ECO:0000313" key="2">
    <source>
        <dbReference type="EMBL" id="PPD57435.1"/>
    </source>
</evidence>
<protein>
    <recommendedName>
        <fullName evidence="1">Transcription factor zinc-finger domain-containing protein</fullName>
    </recommendedName>
</protein>
<feature type="domain" description="Transcription factor zinc-finger" evidence="1">
    <location>
        <begin position="2"/>
        <end position="39"/>
    </location>
</feature>
<evidence type="ECO:0000259" key="1">
    <source>
        <dbReference type="Pfam" id="PF13453"/>
    </source>
</evidence>
<dbReference type="Pfam" id="PF13453">
    <property type="entry name" value="Zn_ribbon_TFIIB"/>
    <property type="match status" value="2"/>
</dbReference>